<dbReference type="PANTHER" id="PTHR46211:SF8">
    <property type="entry name" value="PHOSPHODIESTERASE"/>
    <property type="match status" value="1"/>
</dbReference>
<dbReference type="InterPro" id="IPR017946">
    <property type="entry name" value="PLC-like_Pdiesterase_TIM-brl"/>
</dbReference>
<sequence length="514" mass="58178">MRRYWECRQLGQHSLTGEAWLGWLAGLSLAVLVKVLGVQVGGWLTLVGLGILSGWLPWLTGRLSHQVRSKRQLGYLWTLQLMFALIWLPLGWGGYLATLQASVSLPAAFQNWLFMTRYQWLPIVGSLWAVLWVVSWKWLPSFGQQLRQLTTWRAWWLTGWHTPFWPVVWRLCRLLGGVLGWLVLVGMGIGVVAMVERVSRLAGLGMAVLVVTGVQWDMWCWFAGGLQRWLKCPVSTRPHAWRHGGYLILSLGLAIWWLNGTNLAAPAVIAHRGVNGHNGVQNTTTALKRTVKATQPAAVEMDIQPTADHQWVVMHDPTLDHLADRRGPVSDYQLNQLAGLPLLENGQHGRLSTFSHYLKTAHHLQQPLLVEIKALGPADELMPAFADKYGRRLSQHQDQVHSLDYAVVARLKRQAPQLRVGFITPFYLTDFQKNAADFYSLQALTVTREQLAAAKRQGKPVYLWTVDRPLAMQRLTTLGATGLITNRPGKLRHLMQGPRLVYTYQLINWVVSWL</sequence>
<gene>
    <name evidence="3" type="ORF">ACFP5Y_09455</name>
</gene>
<keyword evidence="4" id="KW-1185">Reference proteome</keyword>
<evidence type="ECO:0000256" key="1">
    <source>
        <dbReference type="SAM" id="Phobius"/>
    </source>
</evidence>
<feature type="domain" description="GP-PDE" evidence="2">
    <location>
        <begin position="266"/>
        <end position="495"/>
    </location>
</feature>
<keyword evidence="1" id="KW-0812">Transmembrane</keyword>
<protein>
    <submittedName>
        <fullName evidence="3">Glycerophosphodiester phosphodiesterase family protein</fullName>
    </submittedName>
</protein>
<dbReference type="PROSITE" id="PS51704">
    <property type="entry name" value="GP_PDE"/>
    <property type="match status" value="1"/>
</dbReference>
<feature type="transmembrane region" description="Helical" evidence="1">
    <location>
        <begin position="43"/>
        <end position="61"/>
    </location>
</feature>
<evidence type="ECO:0000259" key="2">
    <source>
        <dbReference type="PROSITE" id="PS51704"/>
    </source>
</evidence>
<evidence type="ECO:0000313" key="3">
    <source>
        <dbReference type="EMBL" id="MFC6181447.1"/>
    </source>
</evidence>
<name>A0ABW1S137_9LACO</name>
<dbReference type="PANTHER" id="PTHR46211">
    <property type="entry name" value="GLYCEROPHOSPHORYL DIESTER PHOSPHODIESTERASE"/>
    <property type="match status" value="1"/>
</dbReference>
<dbReference type="EMBL" id="JBHSSC010000038">
    <property type="protein sequence ID" value="MFC6181447.1"/>
    <property type="molecule type" value="Genomic_DNA"/>
</dbReference>
<comment type="caution">
    <text evidence="3">The sequence shown here is derived from an EMBL/GenBank/DDBJ whole genome shotgun (WGS) entry which is preliminary data.</text>
</comment>
<dbReference type="InterPro" id="IPR030395">
    <property type="entry name" value="GP_PDE_dom"/>
</dbReference>
<keyword evidence="1" id="KW-0472">Membrane</keyword>
<dbReference type="CDD" id="cd08579">
    <property type="entry name" value="GDPD_memb_like"/>
    <property type="match status" value="1"/>
</dbReference>
<proteinExistence type="predicted"/>
<reference evidence="4" key="1">
    <citation type="journal article" date="2019" name="Int. J. Syst. Evol. Microbiol.">
        <title>The Global Catalogue of Microorganisms (GCM) 10K type strain sequencing project: providing services to taxonomists for standard genome sequencing and annotation.</title>
        <authorList>
            <consortium name="The Broad Institute Genomics Platform"/>
            <consortium name="The Broad Institute Genome Sequencing Center for Infectious Disease"/>
            <person name="Wu L."/>
            <person name="Ma J."/>
        </authorList>
    </citation>
    <scope>NUCLEOTIDE SEQUENCE [LARGE SCALE GENOMIC DNA]</scope>
    <source>
        <strain evidence="4">CCM 8933</strain>
    </source>
</reference>
<organism evidence="3 4">
    <name type="scientific">Lactiplantibacillus daowaiensis</name>
    <dbReference type="NCBI Taxonomy" id="2559918"/>
    <lineage>
        <taxon>Bacteria</taxon>
        <taxon>Bacillati</taxon>
        <taxon>Bacillota</taxon>
        <taxon>Bacilli</taxon>
        <taxon>Lactobacillales</taxon>
        <taxon>Lactobacillaceae</taxon>
        <taxon>Lactiplantibacillus</taxon>
    </lineage>
</organism>
<dbReference type="Gene3D" id="3.20.20.190">
    <property type="entry name" value="Phosphatidylinositol (PI) phosphodiesterase"/>
    <property type="match status" value="1"/>
</dbReference>
<keyword evidence="1" id="KW-1133">Transmembrane helix</keyword>
<feature type="transmembrane region" description="Helical" evidence="1">
    <location>
        <begin position="118"/>
        <end position="139"/>
    </location>
</feature>
<feature type="transmembrane region" description="Helical" evidence="1">
    <location>
        <begin position="201"/>
        <end position="219"/>
    </location>
</feature>
<evidence type="ECO:0000313" key="4">
    <source>
        <dbReference type="Proteomes" id="UP001596282"/>
    </source>
</evidence>
<feature type="transmembrane region" description="Helical" evidence="1">
    <location>
        <begin position="20"/>
        <end position="37"/>
    </location>
</feature>
<dbReference type="Proteomes" id="UP001596282">
    <property type="component" value="Unassembled WGS sequence"/>
</dbReference>
<accession>A0ABW1S137</accession>
<dbReference type="RefSeq" id="WP_137628754.1">
    <property type="nucleotide sequence ID" value="NZ_BJDJ01000012.1"/>
</dbReference>
<feature type="transmembrane region" description="Helical" evidence="1">
    <location>
        <begin position="240"/>
        <end position="258"/>
    </location>
</feature>
<dbReference type="SUPFAM" id="SSF51695">
    <property type="entry name" value="PLC-like phosphodiesterases"/>
    <property type="match status" value="1"/>
</dbReference>
<feature type="transmembrane region" description="Helical" evidence="1">
    <location>
        <begin position="174"/>
        <end position="195"/>
    </location>
</feature>
<dbReference type="Pfam" id="PF03009">
    <property type="entry name" value="GDPD"/>
    <property type="match status" value="1"/>
</dbReference>
<feature type="transmembrane region" description="Helical" evidence="1">
    <location>
        <begin position="73"/>
        <end position="98"/>
    </location>
</feature>